<evidence type="ECO:0000313" key="2">
    <source>
        <dbReference type="EMBL" id="SVB43422.1"/>
    </source>
</evidence>
<name>A0A382DZA8_9ZZZZ</name>
<feature type="region of interest" description="Disordered" evidence="1">
    <location>
        <begin position="1"/>
        <end position="30"/>
    </location>
</feature>
<dbReference type="EMBL" id="UINC01041735">
    <property type="protein sequence ID" value="SVB43422.1"/>
    <property type="molecule type" value="Genomic_DNA"/>
</dbReference>
<organism evidence="2">
    <name type="scientific">marine metagenome</name>
    <dbReference type="NCBI Taxonomy" id="408172"/>
    <lineage>
        <taxon>unclassified sequences</taxon>
        <taxon>metagenomes</taxon>
        <taxon>ecological metagenomes</taxon>
    </lineage>
</organism>
<dbReference type="AlphaFoldDB" id="A0A382DZA8"/>
<accession>A0A382DZA8</accession>
<protein>
    <submittedName>
        <fullName evidence="2">Uncharacterized protein</fullName>
    </submittedName>
</protein>
<evidence type="ECO:0000256" key="1">
    <source>
        <dbReference type="SAM" id="MobiDB-lite"/>
    </source>
</evidence>
<reference evidence="2" key="1">
    <citation type="submission" date="2018-05" db="EMBL/GenBank/DDBJ databases">
        <authorList>
            <person name="Lanie J.A."/>
            <person name="Ng W.-L."/>
            <person name="Kazmierczak K.M."/>
            <person name="Andrzejewski T.M."/>
            <person name="Davidsen T.M."/>
            <person name="Wayne K.J."/>
            <person name="Tettelin H."/>
            <person name="Glass J.I."/>
            <person name="Rusch D."/>
            <person name="Podicherti R."/>
            <person name="Tsui H.-C.T."/>
            <person name="Winkler M.E."/>
        </authorList>
    </citation>
    <scope>NUCLEOTIDE SEQUENCE</scope>
</reference>
<gene>
    <name evidence="2" type="ORF">METZ01_LOCUS196276</name>
</gene>
<sequence length="79" mass="8975">MFNVERLHAKKNMPKPDRNASQYAPHPTTPNRWARDFTCASVPPLALSVGINAPIRIIPPNQTEAPIRCSNFRISYIFE</sequence>
<proteinExistence type="predicted"/>